<dbReference type="HAMAP" id="MF_00073">
    <property type="entry name" value="NusB"/>
    <property type="match status" value="1"/>
</dbReference>
<dbReference type="PANTHER" id="PTHR11078">
    <property type="entry name" value="N UTILIZATION SUBSTANCE PROTEIN B-RELATED"/>
    <property type="match status" value="1"/>
</dbReference>
<dbReference type="InterPro" id="IPR035926">
    <property type="entry name" value="NusB-like_sf"/>
</dbReference>
<evidence type="ECO:0000256" key="5">
    <source>
        <dbReference type="ARBA" id="ARBA00023163"/>
    </source>
</evidence>
<dbReference type="AlphaFoldDB" id="A0A0W8G6A2"/>
<dbReference type="InterPro" id="IPR006027">
    <property type="entry name" value="NusB_RsmB_TIM44"/>
</dbReference>
<dbReference type="GO" id="GO:0031564">
    <property type="term" value="P:transcription antitermination"/>
    <property type="evidence" value="ECO:0007669"/>
    <property type="project" value="UniProtKB-KW"/>
</dbReference>
<keyword evidence="2" id="KW-0889">Transcription antitermination</keyword>
<evidence type="ECO:0000256" key="6">
    <source>
        <dbReference type="SAM" id="MobiDB-lite"/>
    </source>
</evidence>
<evidence type="ECO:0000313" key="8">
    <source>
        <dbReference type="EMBL" id="KUG28562.1"/>
    </source>
</evidence>
<evidence type="ECO:0000259" key="7">
    <source>
        <dbReference type="Pfam" id="PF01029"/>
    </source>
</evidence>
<dbReference type="GO" id="GO:0005829">
    <property type="term" value="C:cytosol"/>
    <property type="evidence" value="ECO:0007669"/>
    <property type="project" value="TreeGrafter"/>
</dbReference>
<protein>
    <submittedName>
        <fullName evidence="8">Transcription termination protein nusb</fullName>
    </submittedName>
</protein>
<feature type="domain" description="NusB/RsmB/TIM44" evidence="7">
    <location>
        <begin position="20"/>
        <end position="152"/>
    </location>
</feature>
<proteinExistence type="inferred from homology"/>
<accession>A0A0W8G6A2</accession>
<evidence type="ECO:0000256" key="3">
    <source>
        <dbReference type="ARBA" id="ARBA00022884"/>
    </source>
</evidence>
<name>A0A0W8G6A2_9ZZZZ</name>
<keyword evidence="4" id="KW-0805">Transcription regulation</keyword>
<dbReference type="NCBIfam" id="TIGR01951">
    <property type="entry name" value="nusB"/>
    <property type="match status" value="1"/>
</dbReference>
<dbReference type="InterPro" id="IPR011605">
    <property type="entry name" value="NusB_fam"/>
</dbReference>
<feature type="region of interest" description="Disordered" evidence="6">
    <location>
        <begin position="1"/>
        <end position="22"/>
    </location>
</feature>
<keyword evidence="3" id="KW-0694">RNA-binding</keyword>
<evidence type="ECO:0000256" key="4">
    <source>
        <dbReference type="ARBA" id="ARBA00023015"/>
    </source>
</evidence>
<comment type="similarity">
    <text evidence="1">Belongs to the NusB family.</text>
</comment>
<dbReference type="GO" id="GO:0006353">
    <property type="term" value="P:DNA-templated transcription termination"/>
    <property type="evidence" value="ECO:0007669"/>
    <property type="project" value="InterPro"/>
</dbReference>
<dbReference type="EMBL" id="LNQE01000207">
    <property type="protein sequence ID" value="KUG28562.1"/>
    <property type="molecule type" value="Genomic_DNA"/>
</dbReference>
<dbReference type="SUPFAM" id="SSF48013">
    <property type="entry name" value="NusB-like"/>
    <property type="match status" value="1"/>
</dbReference>
<evidence type="ECO:0000256" key="2">
    <source>
        <dbReference type="ARBA" id="ARBA00022814"/>
    </source>
</evidence>
<sequence length="165" mass="18812">MVDSSLTAPSVPEESKGGRRKARKRAFEILYGLHFEPPSDEKSLARRFEACPRDDDLPPKPENRDFAWELVRGAWAHQREIDEVVVRFSKNWKLTRIAKVELTILRLAMHEILYRQDIPLRVAINEAVELAKAYGDDNSPTFVNGILDAVARAVDNGEFTIRKGL</sequence>
<dbReference type="PANTHER" id="PTHR11078:SF3">
    <property type="entry name" value="ANTITERMINATION NUSB DOMAIN-CONTAINING PROTEIN"/>
    <property type="match status" value="1"/>
</dbReference>
<comment type="caution">
    <text evidence="8">The sequence shown here is derived from an EMBL/GenBank/DDBJ whole genome shotgun (WGS) entry which is preliminary data.</text>
</comment>
<evidence type="ECO:0000256" key="1">
    <source>
        <dbReference type="ARBA" id="ARBA00005952"/>
    </source>
</evidence>
<gene>
    <name evidence="8" type="ORF">ASZ90_001582</name>
</gene>
<organism evidence="8">
    <name type="scientific">hydrocarbon metagenome</name>
    <dbReference type="NCBI Taxonomy" id="938273"/>
    <lineage>
        <taxon>unclassified sequences</taxon>
        <taxon>metagenomes</taxon>
        <taxon>ecological metagenomes</taxon>
    </lineage>
</organism>
<keyword evidence="5" id="KW-0804">Transcription</keyword>
<reference evidence="8" key="1">
    <citation type="journal article" date="2015" name="Proc. Natl. Acad. Sci. U.S.A.">
        <title>Networks of energetic and metabolic interactions define dynamics in microbial communities.</title>
        <authorList>
            <person name="Embree M."/>
            <person name="Liu J.K."/>
            <person name="Al-Bassam M.M."/>
            <person name="Zengler K."/>
        </authorList>
    </citation>
    <scope>NUCLEOTIDE SEQUENCE</scope>
</reference>
<dbReference type="Pfam" id="PF01029">
    <property type="entry name" value="NusB"/>
    <property type="match status" value="1"/>
</dbReference>
<dbReference type="Gene3D" id="1.10.940.10">
    <property type="entry name" value="NusB-like"/>
    <property type="match status" value="1"/>
</dbReference>
<dbReference type="GO" id="GO:0003723">
    <property type="term" value="F:RNA binding"/>
    <property type="evidence" value="ECO:0007669"/>
    <property type="project" value="UniProtKB-KW"/>
</dbReference>